<keyword evidence="4 6" id="KW-1133">Transmembrane helix</keyword>
<dbReference type="EMBL" id="FZLN01000002">
    <property type="protein sequence ID" value="SNQ29622.1"/>
    <property type="molecule type" value="Genomic_DNA"/>
</dbReference>
<feature type="transmembrane region" description="Helical" evidence="6">
    <location>
        <begin position="6"/>
        <end position="25"/>
    </location>
</feature>
<dbReference type="Pfam" id="PF01810">
    <property type="entry name" value="LysE"/>
    <property type="match status" value="1"/>
</dbReference>
<keyword evidence="3 6" id="KW-0812">Transmembrane</keyword>
<dbReference type="Proteomes" id="UP000243463">
    <property type="component" value="Unassembled WGS sequence"/>
</dbReference>
<dbReference type="GO" id="GO:0005886">
    <property type="term" value="C:plasma membrane"/>
    <property type="evidence" value="ECO:0007669"/>
    <property type="project" value="UniProtKB-SubCell"/>
</dbReference>
<evidence type="ECO:0000256" key="1">
    <source>
        <dbReference type="ARBA" id="ARBA00004651"/>
    </source>
</evidence>
<dbReference type="AlphaFoldDB" id="A0A217EH20"/>
<keyword evidence="8" id="KW-1185">Reference proteome</keyword>
<organism evidence="7 8">
    <name type="scientific">Acinetobacter apis</name>
    <dbReference type="NCBI Taxonomy" id="1229165"/>
    <lineage>
        <taxon>Bacteria</taxon>
        <taxon>Pseudomonadati</taxon>
        <taxon>Pseudomonadota</taxon>
        <taxon>Gammaproteobacteria</taxon>
        <taxon>Moraxellales</taxon>
        <taxon>Moraxellaceae</taxon>
        <taxon>Acinetobacter</taxon>
    </lineage>
</organism>
<evidence type="ECO:0000256" key="4">
    <source>
        <dbReference type="ARBA" id="ARBA00022989"/>
    </source>
</evidence>
<feature type="transmembrane region" description="Helical" evidence="6">
    <location>
        <begin position="181"/>
        <end position="202"/>
    </location>
</feature>
<dbReference type="PANTHER" id="PTHR30086:SF20">
    <property type="entry name" value="ARGININE EXPORTER PROTEIN ARGO-RELATED"/>
    <property type="match status" value="1"/>
</dbReference>
<evidence type="ECO:0000256" key="5">
    <source>
        <dbReference type="ARBA" id="ARBA00023136"/>
    </source>
</evidence>
<comment type="subcellular location">
    <subcellularLocation>
        <location evidence="1">Cell membrane</location>
        <topology evidence="1">Multi-pass membrane protein</topology>
    </subcellularLocation>
</comment>
<proteinExistence type="predicted"/>
<evidence type="ECO:0000256" key="3">
    <source>
        <dbReference type="ARBA" id="ARBA00022692"/>
    </source>
</evidence>
<feature type="transmembrane region" description="Helical" evidence="6">
    <location>
        <begin position="149"/>
        <end position="169"/>
    </location>
</feature>
<keyword evidence="5 6" id="KW-0472">Membrane</keyword>
<dbReference type="OrthoDB" id="5638726at2"/>
<evidence type="ECO:0000256" key="6">
    <source>
        <dbReference type="SAM" id="Phobius"/>
    </source>
</evidence>
<sequence>MWWMTFGQGLFMGAGLIIAIGAQNAHVLRMGLQRQHVLLTVFICILCDAIAITLGVAGIGQFIQQNDILMFIAKWGGVAFLTWYGLKALQRAVFAQASLYVRHAEEKITRTTAVHLVLAVSVLNPHLYLDSMVLLGAIGSQHTAGQAKIAFIVGAVAASIIWFTLLGWGAGKMAPWFKKPIAWRCIDLFVAFMMFTVAGLLISST</sequence>
<protein>
    <submittedName>
        <fullName evidence="7">L-lysine exporter family protein LysE/ArgO</fullName>
    </submittedName>
</protein>
<evidence type="ECO:0000256" key="2">
    <source>
        <dbReference type="ARBA" id="ARBA00022475"/>
    </source>
</evidence>
<keyword evidence="2" id="KW-1003">Cell membrane</keyword>
<evidence type="ECO:0000313" key="8">
    <source>
        <dbReference type="Proteomes" id="UP000243463"/>
    </source>
</evidence>
<name>A0A217EH20_9GAMM</name>
<dbReference type="RefSeq" id="WP_088823661.1">
    <property type="nucleotide sequence ID" value="NZ_FZLN01000002.1"/>
</dbReference>
<dbReference type="InterPro" id="IPR001123">
    <property type="entry name" value="LeuE-type"/>
</dbReference>
<dbReference type="PANTHER" id="PTHR30086">
    <property type="entry name" value="ARGININE EXPORTER PROTEIN ARGO"/>
    <property type="match status" value="1"/>
</dbReference>
<feature type="transmembrane region" description="Helical" evidence="6">
    <location>
        <begin position="68"/>
        <end position="86"/>
    </location>
</feature>
<reference evidence="8" key="1">
    <citation type="submission" date="2017-06" db="EMBL/GenBank/DDBJ databases">
        <authorList>
            <person name="Varghese N."/>
            <person name="Submissions S."/>
        </authorList>
    </citation>
    <scope>NUCLEOTIDE SEQUENCE [LARGE SCALE GENOMIC DNA]</scope>
    <source>
        <strain evidence="8">ANC 5114</strain>
    </source>
</reference>
<accession>A0A217EH20</accession>
<evidence type="ECO:0000313" key="7">
    <source>
        <dbReference type="EMBL" id="SNQ29622.1"/>
    </source>
</evidence>
<gene>
    <name evidence="7" type="ORF">SAMN05444584_1583</name>
</gene>
<dbReference type="GO" id="GO:0015171">
    <property type="term" value="F:amino acid transmembrane transporter activity"/>
    <property type="evidence" value="ECO:0007669"/>
    <property type="project" value="TreeGrafter"/>
</dbReference>
<feature type="transmembrane region" description="Helical" evidence="6">
    <location>
        <begin position="37"/>
        <end position="62"/>
    </location>
</feature>